<dbReference type="Proteomes" id="UP000799440">
    <property type="component" value="Unassembled WGS sequence"/>
</dbReference>
<evidence type="ECO:0000313" key="2">
    <source>
        <dbReference type="EMBL" id="KAF2744360.1"/>
    </source>
</evidence>
<evidence type="ECO:0000256" key="1">
    <source>
        <dbReference type="SAM" id="MobiDB-lite"/>
    </source>
</evidence>
<protein>
    <submittedName>
        <fullName evidence="2">Uncharacterized protein</fullName>
    </submittedName>
</protein>
<evidence type="ECO:0000313" key="3">
    <source>
        <dbReference type="Proteomes" id="UP000799440"/>
    </source>
</evidence>
<keyword evidence="3" id="KW-1185">Reference proteome</keyword>
<feature type="region of interest" description="Disordered" evidence="1">
    <location>
        <begin position="1"/>
        <end position="54"/>
    </location>
</feature>
<organism evidence="2 3">
    <name type="scientific">Sporormia fimetaria CBS 119925</name>
    <dbReference type="NCBI Taxonomy" id="1340428"/>
    <lineage>
        <taxon>Eukaryota</taxon>
        <taxon>Fungi</taxon>
        <taxon>Dikarya</taxon>
        <taxon>Ascomycota</taxon>
        <taxon>Pezizomycotina</taxon>
        <taxon>Dothideomycetes</taxon>
        <taxon>Pleosporomycetidae</taxon>
        <taxon>Pleosporales</taxon>
        <taxon>Sporormiaceae</taxon>
        <taxon>Sporormia</taxon>
    </lineage>
</organism>
<accession>A0A6A6V485</accession>
<gene>
    <name evidence="2" type="ORF">M011DRAFT_460919</name>
</gene>
<reference evidence="2" key="1">
    <citation type="journal article" date="2020" name="Stud. Mycol.">
        <title>101 Dothideomycetes genomes: a test case for predicting lifestyles and emergence of pathogens.</title>
        <authorList>
            <person name="Haridas S."/>
            <person name="Albert R."/>
            <person name="Binder M."/>
            <person name="Bloem J."/>
            <person name="Labutti K."/>
            <person name="Salamov A."/>
            <person name="Andreopoulos B."/>
            <person name="Baker S."/>
            <person name="Barry K."/>
            <person name="Bills G."/>
            <person name="Bluhm B."/>
            <person name="Cannon C."/>
            <person name="Castanera R."/>
            <person name="Culley D."/>
            <person name="Daum C."/>
            <person name="Ezra D."/>
            <person name="Gonzalez J."/>
            <person name="Henrissat B."/>
            <person name="Kuo A."/>
            <person name="Liang C."/>
            <person name="Lipzen A."/>
            <person name="Lutzoni F."/>
            <person name="Magnuson J."/>
            <person name="Mondo S."/>
            <person name="Nolan M."/>
            <person name="Ohm R."/>
            <person name="Pangilinan J."/>
            <person name="Park H.-J."/>
            <person name="Ramirez L."/>
            <person name="Alfaro M."/>
            <person name="Sun H."/>
            <person name="Tritt A."/>
            <person name="Yoshinaga Y."/>
            <person name="Zwiers L.-H."/>
            <person name="Turgeon B."/>
            <person name="Goodwin S."/>
            <person name="Spatafora J."/>
            <person name="Crous P."/>
            <person name="Grigoriev I."/>
        </authorList>
    </citation>
    <scope>NUCLEOTIDE SEQUENCE</scope>
    <source>
        <strain evidence="2">CBS 119925</strain>
    </source>
</reference>
<dbReference type="AlphaFoldDB" id="A0A6A6V485"/>
<dbReference type="EMBL" id="MU006589">
    <property type="protein sequence ID" value="KAF2744360.1"/>
    <property type="molecule type" value="Genomic_DNA"/>
</dbReference>
<feature type="compositionally biased region" description="Low complexity" evidence="1">
    <location>
        <begin position="45"/>
        <end position="54"/>
    </location>
</feature>
<sequence length="246" mass="27492">MPPKILITNSTLEGSGGSTFDREASPSPEVTPARTAQRRFRRSSRSSTSLSRVSDLPGVKVAGIRQQKHVLPSSGSKEIKISQKVWGYRNKNDGSLEYLVTYDSGYTLVAALIDAEDMLWTFRGPESDCKNLKEVQSLGRSNIGAQLPECESVLALAWNSAGVFMLPDELKRWSSRRCSLRAAHNSPCLQKALDGIVAYVKWVDGTMSWESGVNLLKFVTVEQFLPKLPEIETKTRMRWDEIKNRL</sequence>
<name>A0A6A6V485_9PLEO</name>
<proteinExistence type="predicted"/>